<sequence length="303" mass="33870">MAQATTRTRTLILRIRDTVMAAMVIRLEFQGKDEGTDADSFQSVELSQDPTALLNRCRDINDGIRENKAKREGQLAVAQNALLESNSGRDDEAARQQLDYIQEEINNNFRKLKEDLQRIKSTPGSNASHVQNQIDVTGRNLTNELQVYMKTQSDFQKRLREQVARRYQMANPEATPAEVEQGVESILAGTEQTFMVSGARVKGANNARQANLERSAAIRKIEESLIELADLVQQVATIVQQQEPAVEQINRDAGNVAQDLENANTQLTGAISSARKARKWKWYALIIVSKSINPYPPHARPGS</sequence>
<dbReference type="InterPro" id="IPR010989">
    <property type="entry name" value="SNARE"/>
</dbReference>
<accession>A0ABR4HLD2</accession>
<name>A0ABR4HLD2_9EURO</name>
<dbReference type="PROSITE" id="PS50192">
    <property type="entry name" value="T_SNARE"/>
    <property type="match status" value="1"/>
</dbReference>
<dbReference type="InterPro" id="IPR000727">
    <property type="entry name" value="T_SNARE_dom"/>
</dbReference>
<evidence type="ECO:0000313" key="5">
    <source>
        <dbReference type="Proteomes" id="UP001610334"/>
    </source>
</evidence>
<dbReference type="InterPro" id="IPR045242">
    <property type="entry name" value="Syntaxin"/>
</dbReference>
<dbReference type="Proteomes" id="UP001610334">
    <property type="component" value="Unassembled WGS sequence"/>
</dbReference>
<dbReference type="Gene3D" id="1.20.58.70">
    <property type="match status" value="1"/>
</dbReference>
<dbReference type="PANTHER" id="PTHR19957:SF380">
    <property type="entry name" value="SYNTAXIN FAMILY PROTEIN"/>
    <property type="match status" value="1"/>
</dbReference>
<proteinExistence type="inferred from homology"/>
<evidence type="ECO:0000256" key="2">
    <source>
        <dbReference type="SAM" id="Coils"/>
    </source>
</evidence>
<dbReference type="SUPFAM" id="SSF47661">
    <property type="entry name" value="t-snare proteins"/>
    <property type="match status" value="1"/>
</dbReference>
<dbReference type="PANTHER" id="PTHR19957">
    <property type="entry name" value="SYNTAXIN"/>
    <property type="match status" value="1"/>
</dbReference>
<evidence type="ECO:0000259" key="3">
    <source>
        <dbReference type="PROSITE" id="PS50192"/>
    </source>
</evidence>
<evidence type="ECO:0000313" key="4">
    <source>
        <dbReference type="EMBL" id="KAL2816286.1"/>
    </source>
</evidence>
<dbReference type="EMBL" id="JBFXLT010000023">
    <property type="protein sequence ID" value="KAL2816286.1"/>
    <property type="molecule type" value="Genomic_DNA"/>
</dbReference>
<keyword evidence="2" id="KW-0175">Coiled coil</keyword>
<evidence type="ECO:0000256" key="1">
    <source>
        <dbReference type="ARBA" id="ARBA00009063"/>
    </source>
</evidence>
<gene>
    <name evidence="4" type="ORF">BJX63DRAFT_142990</name>
</gene>
<comment type="similarity">
    <text evidence="1">Belongs to the syntaxin family.</text>
</comment>
<feature type="domain" description="T-SNARE coiled-coil homology" evidence="3">
    <location>
        <begin position="208"/>
        <end position="270"/>
    </location>
</feature>
<keyword evidence="5" id="KW-1185">Reference proteome</keyword>
<protein>
    <submittedName>
        <fullName evidence="4">t-SNARE</fullName>
    </submittedName>
</protein>
<comment type="caution">
    <text evidence="4">The sequence shown here is derived from an EMBL/GenBank/DDBJ whole genome shotgun (WGS) entry which is preliminary data.</text>
</comment>
<organism evidence="4 5">
    <name type="scientific">Aspergillus granulosus</name>
    <dbReference type="NCBI Taxonomy" id="176169"/>
    <lineage>
        <taxon>Eukaryota</taxon>
        <taxon>Fungi</taxon>
        <taxon>Dikarya</taxon>
        <taxon>Ascomycota</taxon>
        <taxon>Pezizomycotina</taxon>
        <taxon>Eurotiomycetes</taxon>
        <taxon>Eurotiomycetidae</taxon>
        <taxon>Eurotiales</taxon>
        <taxon>Aspergillaceae</taxon>
        <taxon>Aspergillus</taxon>
        <taxon>Aspergillus subgen. Nidulantes</taxon>
    </lineage>
</organism>
<reference evidence="4 5" key="1">
    <citation type="submission" date="2024-07" db="EMBL/GenBank/DDBJ databases">
        <title>Section-level genome sequencing and comparative genomics of Aspergillus sections Usti and Cavernicolus.</title>
        <authorList>
            <consortium name="Lawrence Berkeley National Laboratory"/>
            <person name="Nybo J.L."/>
            <person name="Vesth T.C."/>
            <person name="Theobald S."/>
            <person name="Frisvad J.C."/>
            <person name="Larsen T.O."/>
            <person name="Kjaerboelling I."/>
            <person name="Rothschild-Mancinelli K."/>
            <person name="Lyhne E.K."/>
            <person name="Kogle M.E."/>
            <person name="Barry K."/>
            <person name="Clum A."/>
            <person name="Na H."/>
            <person name="Ledsgaard L."/>
            <person name="Lin J."/>
            <person name="Lipzen A."/>
            <person name="Kuo A."/>
            <person name="Riley R."/>
            <person name="Mondo S."/>
            <person name="Labutti K."/>
            <person name="Haridas S."/>
            <person name="Pangalinan J."/>
            <person name="Salamov A.A."/>
            <person name="Simmons B.A."/>
            <person name="Magnuson J.K."/>
            <person name="Chen J."/>
            <person name="Drula E."/>
            <person name="Henrissat B."/>
            <person name="Wiebenga A."/>
            <person name="Lubbers R.J."/>
            <person name="Gomes A.C."/>
            <person name="Makela M.R."/>
            <person name="Stajich J."/>
            <person name="Grigoriev I.V."/>
            <person name="Mortensen U.H."/>
            <person name="De Vries R.P."/>
            <person name="Baker S.E."/>
            <person name="Andersen M.R."/>
        </authorList>
    </citation>
    <scope>NUCLEOTIDE SEQUENCE [LARGE SCALE GENOMIC DNA]</scope>
    <source>
        <strain evidence="4 5">CBS 588.65</strain>
    </source>
</reference>
<feature type="coiled-coil region" evidence="2">
    <location>
        <begin position="246"/>
        <end position="277"/>
    </location>
</feature>
<dbReference type="Pfam" id="PF05739">
    <property type="entry name" value="SNARE"/>
    <property type="match status" value="1"/>
</dbReference>